<reference evidence="1" key="2">
    <citation type="journal article" date="2015" name="Data Brief">
        <title>Shoot transcriptome of the giant reed, Arundo donax.</title>
        <authorList>
            <person name="Barrero R.A."/>
            <person name="Guerrero F.D."/>
            <person name="Moolhuijzen P."/>
            <person name="Goolsby J.A."/>
            <person name="Tidwell J."/>
            <person name="Bellgard S.E."/>
            <person name="Bellgard M.I."/>
        </authorList>
    </citation>
    <scope>NUCLEOTIDE SEQUENCE</scope>
    <source>
        <tissue evidence="1">Shoot tissue taken approximately 20 cm above the soil surface</tissue>
    </source>
</reference>
<evidence type="ECO:0000313" key="1">
    <source>
        <dbReference type="EMBL" id="JAE23544.1"/>
    </source>
</evidence>
<proteinExistence type="predicted"/>
<organism evidence="1">
    <name type="scientific">Arundo donax</name>
    <name type="common">Giant reed</name>
    <name type="synonym">Donax arundinaceus</name>
    <dbReference type="NCBI Taxonomy" id="35708"/>
    <lineage>
        <taxon>Eukaryota</taxon>
        <taxon>Viridiplantae</taxon>
        <taxon>Streptophyta</taxon>
        <taxon>Embryophyta</taxon>
        <taxon>Tracheophyta</taxon>
        <taxon>Spermatophyta</taxon>
        <taxon>Magnoliopsida</taxon>
        <taxon>Liliopsida</taxon>
        <taxon>Poales</taxon>
        <taxon>Poaceae</taxon>
        <taxon>PACMAD clade</taxon>
        <taxon>Arundinoideae</taxon>
        <taxon>Arundineae</taxon>
        <taxon>Arundo</taxon>
    </lineage>
</organism>
<name>A0A0A9GJE4_ARUDO</name>
<dbReference type="AlphaFoldDB" id="A0A0A9GJE4"/>
<protein>
    <submittedName>
        <fullName evidence="1">Uncharacterized protein</fullName>
    </submittedName>
</protein>
<accession>A0A0A9GJE4</accession>
<dbReference type="EMBL" id="GBRH01174352">
    <property type="protein sequence ID" value="JAE23544.1"/>
    <property type="molecule type" value="Transcribed_RNA"/>
</dbReference>
<sequence length="19" mass="2011">MFPLATSTHTPHSSSILAL</sequence>
<reference evidence="1" key="1">
    <citation type="submission" date="2014-09" db="EMBL/GenBank/DDBJ databases">
        <authorList>
            <person name="Magalhaes I.L.F."/>
            <person name="Oliveira U."/>
            <person name="Santos F.R."/>
            <person name="Vidigal T.H.D.A."/>
            <person name="Brescovit A.D."/>
            <person name="Santos A.J."/>
        </authorList>
    </citation>
    <scope>NUCLEOTIDE SEQUENCE</scope>
    <source>
        <tissue evidence="1">Shoot tissue taken approximately 20 cm above the soil surface</tissue>
    </source>
</reference>